<dbReference type="Pfam" id="PF05725">
    <property type="entry name" value="FNIP"/>
    <property type="match status" value="1"/>
</dbReference>
<dbReference type="GeneID" id="31366662"/>
<dbReference type="Proteomes" id="UP000001396">
    <property type="component" value="Unassembled WGS sequence"/>
</dbReference>
<dbReference type="InParanoid" id="D3BTT4"/>
<gene>
    <name evidence="1" type="ORF">PPL_11194</name>
</gene>
<dbReference type="AlphaFoldDB" id="D3BTT4"/>
<accession>D3BTT4</accession>
<dbReference type="InterPro" id="IPR008615">
    <property type="entry name" value="FNIP"/>
</dbReference>
<evidence type="ECO:0000313" key="1">
    <source>
        <dbReference type="EMBL" id="EFA75120.1"/>
    </source>
</evidence>
<organism evidence="1 2">
    <name type="scientific">Heterostelium pallidum (strain ATCC 26659 / Pp 5 / PN500)</name>
    <name type="common">Cellular slime mold</name>
    <name type="synonym">Polysphondylium pallidum</name>
    <dbReference type="NCBI Taxonomy" id="670386"/>
    <lineage>
        <taxon>Eukaryota</taxon>
        <taxon>Amoebozoa</taxon>
        <taxon>Evosea</taxon>
        <taxon>Eumycetozoa</taxon>
        <taxon>Dictyostelia</taxon>
        <taxon>Acytosteliales</taxon>
        <taxon>Acytosteliaceae</taxon>
        <taxon>Heterostelium</taxon>
    </lineage>
</organism>
<keyword evidence="2" id="KW-1185">Reference proteome</keyword>
<name>D3BTT4_HETP5</name>
<dbReference type="RefSeq" id="XP_020427254.1">
    <property type="nucleotide sequence ID" value="XM_020581951.1"/>
</dbReference>
<sequence>MIVDNEDQEFISGLFPQSLESLTLSLYDIPLDEHSLPQNLKSLCLTTLNATVDIRHLPRSLEHNRYNS</sequence>
<dbReference type="EMBL" id="ADBJ01000056">
    <property type="protein sequence ID" value="EFA75120.1"/>
    <property type="molecule type" value="Genomic_DNA"/>
</dbReference>
<proteinExistence type="predicted"/>
<reference evidence="1 2" key="1">
    <citation type="journal article" date="2011" name="Genome Res.">
        <title>Phylogeny-wide analysis of social amoeba genomes highlights ancient origins for complex intercellular communication.</title>
        <authorList>
            <person name="Heidel A.J."/>
            <person name="Lawal H.M."/>
            <person name="Felder M."/>
            <person name="Schilde C."/>
            <person name="Helps N.R."/>
            <person name="Tunggal B."/>
            <person name="Rivero F."/>
            <person name="John U."/>
            <person name="Schleicher M."/>
            <person name="Eichinger L."/>
            <person name="Platzer M."/>
            <person name="Noegel A.A."/>
            <person name="Schaap P."/>
            <person name="Gloeckner G."/>
        </authorList>
    </citation>
    <scope>NUCLEOTIDE SEQUENCE [LARGE SCALE GENOMIC DNA]</scope>
    <source>
        <strain evidence="2">ATCC 26659 / Pp 5 / PN500</strain>
    </source>
</reference>
<protein>
    <submittedName>
        <fullName evidence="1">Uncharacterized protein</fullName>
    </submittedName>
</protein>
<evidence type="ECO:0000313" key="2">
    <source>
        <dbReference type="Proteomes" id="UP000001396"/>
    </source>
</evidence>
<comment type="caution">
    <text evidence="1">The sequence shown here is derived from an EMBL/GenBank/DDBJ whole genome shotgun (WGS) entry which is preliminary data.</text>
</comment>